<evidence type="ECO:0000256" key="1">
    <source>
        <dbReference type="SAM" id="MobiDB-lite"/>
    </source>
</evidence>
<name>A0A819X4Z8_9BILA</name>
<comment type="caution">
    <text evidence="2">The sequence shown here is derived from an EMBL/GenBank/DDBJ whole genome shotgun (WGS) entry which is preliminary data.</text>
</comment>
<protein>
    <submittedName>
        <fullName evidence="2">Uncharacterized protein</fullName>
    </submittedName>
</protein>
<gene>
    <name evidence="2" type="ORF">JBS370_LOCUS33218</name>
</gene>
<dbReference type="Proteomes" id="UP000663836">
    <property type="component" value="Unassembled WGS sequence"/>
</dbReference>
<feature type="region of interest" description="Disordered" evidence="1">
    <location>
        <begin position="1"/>
        <end position="26"/>
    </location>
</feature>
<reference evidence="2" key="1">
    <citation type="submission" date="2021-02" db="EMBL/GenBank/DDBJ databases">
        <authorList>
            <person name="Nowell W R."/>
        </authorList>
    </citation>
    <scope>NUCLEOTIDE SEQUENCE</scope>
</reference>
<dbReference type="EMBL" id="CAJOBD010009411">
    <property type="protein sequence ID" value="CAF4134669.1"/>
    <property type="molecule type" value="Genomic_DNA"/>
</dbReference>
<feature type="non-terminal residue" evidence="2">
    <location>
        <position position="26"/>
    </location>
</feature>
<accession>A0A819X4Z8</accession>
<dbReference type="AlphaFoldDB" id="A0A819X4Z8"/>
<evidence type="ECO:0000313" key="3">
    <source>
        <dbReference type="Proteomes" id="UP000663836"/>
    </source>
</evidence>
<proteinExistence type="predicted"/>
<sequence>MVESIEQGSIECGRGLGAMPPKQQIS</sequence>
<organism evidence="2 3">
    <name type="scientific">Rotaria sordida</name>
    <dbReference type="NCBI Taxonomy" id="392033"/>
    <lineage>
        <taxon>Eukaryota</taxon>
        <taxon>Metazoa</taxon>
        <taxon>Spiralia</taxon>
        <taxon>Gnathifera</taxon>
        <taxon>Rotifera</taxon>
        <taxon>Eurotatoria</taxon>
        <taxon>Bdelloidea</taxon>
        <taxon>Philodinida</taxon>
        <taxon>Philodinidae</taxon>
        <taxon>Rotaria</taxon>
    </lineage>
</organism>
<evidence type="ECO:0000313" key="2">
    <source>
        <dbReference type="EMBL" id="CAF4134669.1"/>
    </source>
</evidence>